<gene>
    <name evidence="1" type="ordered locus">Halhy_4025</name>
</gene>
<evidence type="ECO:0008006" key="3">
    <source>
        <dbReference type="Google" id="ProtNLM"/>
    </source>
</evidence>
<protein>
    <recommendedName>
        <fullName evidence="3">Secretion system C-terminal sorting domain-containing protein</fullName>
    </recommendedName>
</protein>
<proteinExistence type="predicted"/>
<dbReference type="Proteomes" id="UP000008461">
    <property type="component" value="Chromosome"/>
</dbReference>
<dbReference type="OrthoDB" id="640634at2"/>
<dbReference type="RefSeq" id="WP_013766411.1">
    <property type="nucleotide sequence ID" value="NC_015510.1"/>
</dbReference>
<evidence type="ECO:0000313" key="1">
    <source>
        <dbReference type="EMBL" id="AEE51873.1"/>
    </source>
</evidence>
<dbReference type="AlphaFoldDB" id="F4L5N8"/>
<organism evidence="1 2">
    <name type="scientific">Haliscomenobacter hydrossis (strain ATCC 27775 / DSM 1100 / LMG 10767 / O)</name>
    <dbReference type="NCBI Taxonomy" id="760192"/>
    <lineage>
        <taxon>Bacteria</taxon>
        <taxon>Pseudomonadati</taxon>
        <taxon>Bacteroidota</taxon>
        <taxon>Saprospiria</taxon>
        <taxon>Saprospirales</taxon>
        <taxon>Haliscomenobacteraceae</taxon>
        <taxon>Haliscomenobacter</taxon>
    </lineage>
</organism>
<reference evidence="1 2" key="1">
    <citation type="journal article" date="2011" name="Stand. Genomic Sci.">
        <title>Complete genome sequence of Haliscomenobacter hydrossis type strain (O).</title>
        <authorList>
            <consortium name="US DOE Joint Genome Institute (JGI-PGF)"/>
            <person name="Daligault H."/>
            <person name="Lapidus A."/>
            <person name="Zeytun A."/>
            <person name="Nolan M."/>
            <person name="Lucas S."/>
            <person name="Del Rio T.G."/>
            <person name="Tice H."/>
            <person name="Cheng J.F."/>
            <person name="Tapia R."/>
            <person name="Han C."/>
            <person name="Goodwin L."/>
            <person name="Pitluck S."/>
            <person name="Liolios K."/>
            <person name="Pagani I."/>
            <person name="Ivanova N."/>
            <person name="Huntemann M."/>
            <person name="Mavromatis K."/>
            <person name="Mikhailova N."/>
            <person name="Pati A."/>
            <person name="Chen A."/>
            <person name="Palaniappan K."/>
            <person name="Land M."/>
            <person name="Hauser L."/>
            <person name="Brambilla E.M."/>
            <person name="Rohde M."/>
            <person name="Verbarg S."/>
            <person name="Goker M."/>
            <person name="Bristow J."/>
            <person name="Eisen J.A."/>
            <person name="Markowitz V."/>
            <person name="Hugenholtz P."/>
            <person name="Kyrpides N.C."/>
            <person name="Klenk H.P."/>
            <person name="Woyke T."/>
        </authorList>
    </citation>
    <scope>NUCLEOTIDE SEQUENCE [LARGE SCALE GENOMIC DNA]</scope>
    <source>
        <strain evidence="2">ATCC 27775 / DSM 1100 / LMG 10767 / O</strain>
    </source>
</reference>
<evidence type="ECO:0000313" key="2">
    <source>
        <dbReference type="Proteomes" id="UP000008461"/>
    </source>
</evidence>
<sequence>MKKIIIALSILLLPSISLLATIRIISTSPATASCNGNIYIEATGTAGPFSLVVSNGSGIVYQAPMSRTTETVAGLCSGAYTVQVFNAFGCAKTLLTNVGSASGNLDARPTGAYLQTRVVATTLKAKAYPNPFNADFQVELDWDASARELIQMDILNALGQVVHHQRQEVHTGRNVFRVELNDPASRGLLQVVLRDQRGRQVVLKVMQVRE</sequence>
<dbReference type="KEGG" id="hhy:Halhy_4025"/>
<dbReference type="HOGENOM" id="CLU_1308679_0_0_10"/>
<dbReference type="STRING" id="760192.Halhy_4025"/>
<dbReference type="EMBL" id="CP002691">
    <property type="protein sequence ID" value="AEE51873.1"/>
    <property type="molecule type" value="Genomic_DNA"/>
</dbReference>
<keyword evidence="2" id="KW-1185">Reference proteome</keyword>
<reference key="2">
    <citation type="submission" date="2011-04" db="EMBL/GenBank/DDBJ databases">
        <title>Complete sequence of chromosome of Haliscomenobacter hydrossis DSM 1100.</title>
        <authorList>
            <consortium name="US DOE Joint Genome Institute (JGI-PGF)"/>
            <person name="Lucas S."/>
            <person name="Han J."/>
            <person name="Lapidus A."/>
            <person name="Bruce D."/>
            <person name="Goodwin L."/>
            <person name="Pitluck S."/>
            <person name="Peters L."/>
            <person name="Kyrpides N."/>
            <person name="Mavromatis K."/>
            <person name="Ivanova N."/>
            <person name="Ovchinnikova G."/>
            <person name="Pagani I."/>
            <person name="Daligault H."/>
            <person name="Detter J.C."/>
            <person name="Han C."/>
            <person name="Land M."/>
            <person name="Hauser L."/>
            <person name="Markowitz V."/>
            <person name="Cheng J.-F."/>
            <person name="Hugenholtz P."/>
            <person name="Woyke T."/>
            <person name="Wu D."/>
            <person name="Verbarg S."/>
            <person name="Frueling A."/>
            <person name="Brambilla E."/>
            <person name="Klenk H.-P."/>
            <person name="Eisen J.A."/>
        </authorList>
    </citation>
    <scope>NUCLEOTIDE SEQUENCE</scope>
    <source>
        <strain>DSM 1100</strain>
    </source>
</reference>
<accession>F4L5N8</accession>
<dbReference type="PROSITE" id="PS51257">
    <property type="entry name" value="PROKAR_LIPOPROTEIN"/>
    <property type="match status" value="1"/>
</dbReference>
<name>F4L5N8_HALH1</name>